<dbReference type="AlphaFoldDB" id="A0ABC8LGA7"/>
<dbReference type="InterPro" id="IPR043424">
    <property type="entry name" value="BLT-like"/>
</dbReference>
<feature type="region of interest" description="Disordered" evidence="2">
    <location>
        <begin position="412"/>
        <end position="436"/>
    </location>
</feature>
<reference evidence="3 4" key="1">
    <citation type="submission" date="2022-03" db="EMBL/GenBank/DDBJ databases">
        <authorList>
            <person name="Macdonald S."/>
            <person name="Ahmed S."/>
            <person name="Newling K."/>
        </authorList>
    </citation>
    <scope>NUCLEOTIDE SEQUENCE [LARGE SCALE GENOMIC DNA]</scope>
</reference>
<feature type="compositionally biased region" description="Basic residues" evidence="2">
    <location>
        <begin position="579"/>
        <end position="593"/>
    </location>
</feature>
<organism evidence="3 4">
    <name type="scientific">Eruca vesicaria subsp. sativa</name>
    <name type="common">Garden rocket</name>
    <name type="synonym">Eruca sativa</name>
    <dbReference type="NCBI Taxonomy" id="29727"/>
    <lineage>
        <taxon>Eukaryota</taxon>
        <taxon>Viridiplantae</taxon>
        <taxon>Streptophyta</taxon>
        <taxon>Embryophyta</taxon>
        <taxon>Tracheophyta</taxon>
        <taxon>Spermatophyta</taxon>
        <taxon>Magnoliopsida</taxon>
        <taxon>eudicotyledons</taxon>
        <taxon>Gunneridae</taxon>
        <taxon>Pentapetalae</taxon>
        <taxon>rosids</taxon>
        <taxon>malvids</taxon>
        <taxon>Brassicales</taxon>
        <taxon>Brassicaceae</taxon>
        <taxon>Brassiceae</taxon>
        <taxon>Eruca</taxon>
    </lineage>
</organism>
<dbReference type="EMBL" id="CAKOAT010559598">
    <property type="protein sequence ID" value="CAH8382614.1"/>
    <property type="molecule type" value="Genomic_DNA"/>
</dbReference>
<feature type="region of interest" description="Disordered" evidence="2">
    <location>
        <begin position="472"/>
        <end position="593"/>
    </location>
</feature>
<feature type="coiled-coil region" evidence="1">
    <location>
        <begin position="267"/>
        <end position="304"/>
    </location>
</feature>
<proteinExistence type="predicted"/>
<evidence type="ECO:0000313" key="4">
    <source>
        <dbReference type="Proteomes" id="UP001642260"/>
    </source>
</evidence>
<gene>
    <name evidence="3" type="ORF">ERUC_LOCUS35097</name>
</gene>
<evidence type="ECO:0008006" key="5">
    <source>
        <dbReference type="Google" id="ProtNLM"/>
    </source>
</evidence>
<comment type="caution">
    <text evidence="3">The sequence shown here is derived from an EMBL/GenBank/DDBJ whole genome shotgun (WGS) entry which is preliminary data.</text>
</comment>
<evidence type="ECO:0000256" key="1">
    <source>
        <dbReference type="SAM" id="Coils"/>
    </source>
</evidence>
<keyword evidence="4" id="KW-1185">Reference proteome</keyword>
<dbReference type="PANTHER" id="PTHR31071">
    <property type="entry name" value="GB|AAF24581.1"/>
    <property type="match status" value="1"/>
</dbReference>
<keyword evidence="1" id="KW-0175">Coiled coil</keyword>
<accession>A0ABC8LGA7</accession>
<dbReference type="Proteomes" id="UP001642260">
    <property type="component" value="Unassembled WGS sequence"/>
</dbReference>
<dbReference type="PANTHER" id="PTHR31071:SF59">
    <property type="entry name" value="INTRACELLULAR PROTEIN TRANSPORTER USO1-LIKE PROTEIN"/>
    <property type="match status" value="1"/>
</dbReference>
<sequence>MESKGEEENGERQKGERLVEKLKNYTCKNNNNGPSTPVHVSFSSLNLYSSKFYSPSDDVVSSRKLAAAFWEFHHYYYYEEEEEDRSFFSPPPAAKMHRRQRHGKAVVKENGLDLSQFLRDPSPDHQPESAGSLRRQIGQVLMKHHQSLERNNHALQPVSPASYGSSLEVAPYNKAVTPSSSLDFQGRPSREPHYDLKTSTELLKVLNRIWSLEEQHAANISLIKALKHELAHSRIRIKELLRYQQAERHELNGVVKQLTEENLLRKNKEVTSAVQSVRKELEDERKLRKRSESLQRKLARELSEVKVSLSECVKEVERGNKSKKMMEILCDEFAKGIQGYEEEIRGLKQKDLDKDRVERDQMVLHVAESWLDERMQMRLEGGGDSSVLDKLGVEIETFLHAKRRSSLESVPFNALSAPPRDVECEEDSAASDSNCFELKKPVNETEKLNQTKKEDEKPSSFQVKFEDQMAWAMSSNGKKKTQTIKEEDDDDDAEAEKNNGNKPENETTKKNDVMGEMIRTHRRLVSETGEASCSSYPSSWRQASPVRQWTSRTVTSELSAKPAAVGNGQGVKDNTLKTKLAKSSKSRLRLFKG</sequence>
<evidence type="ECO:0000313" key="3">
    <source>
        <dbReference type="EMBL" id="CAH8382614.1"/>
    </source>
</evidence>
<evidence type="ECO:0000256" key="2">
    <source>
        <dbReference type="SAM" id="MobiDB-lite"/>
    </source>
</evidence>
<feature type="compositionally biased region" description="Basic and acidic residues" evidence="2">
    <location>
        <begin position="495"/>
        <end position="513"/>
    </location>
</feature>
<name>A0ABC8LGA7_ERUVS</name>
<feature type="compositionally biased region" description="Polar residues" evidence="2">
    <location>
        <begin position="529"/>
        <end position="558"/>
    </location>
</feature>
<protein>
    <recommendedName>
        <fullName evidence="5">Intracellular protein transporter USO1-like protein</fullName>
    </recommendedName>
</protein>